<dbReference type="PANTHER" id="PTHR33452">
    <property type="entry name" value="OXIDOREDUCTASE CATD-RELATED"/>
    <property type="match status" value="1"/>
</dbReference>
<feature type="transmembrane region" description="Helical" evidence="6">
    <location>
        <begin position="98"/>
        <end position="121"/>
    </location>
</feature>
<dbReference type="EMBL" id="MLJW01000753">
    <property type="protein sequence ID" value="OIQ82923.1"/>
    <property type="molecule type" value="Genomic_DNA"/>
</dbReference>
<reference evidence="7" key="1">
    <citation type="submission" date="2016-10" db="EMBL/GenBank/DDBJ databases">
        <title>Sequence of Gallionella enrichment culture.</title>
        <authorList>
            <person name="Poehlein A."/>
            <person name="Muehling M."/>
            <person name="Daniel R."/>
        </authorList>
    </citation>
    <scope>NUCLEOTIDE SEQUENCE</scope>
</reference>
<dbReference type="InterPro" id="IPR051907">
    <property type="entry name" value="DoxX-like_oxidoreductase"/>
</dbReference>
<evidence type="ECO:0000256" key="6">
    <source>
        <dbReference type="SAM" id="Phobius"/>
    </source>
</evidence>
<keyword evidence="3 6" id="KW-0812">Transmembrane</keyword>
<dbReference type="GO" id="GO:0005886">
    <property type="term" value="C:plasma membrane"/>
    <property type="evidence" value="ECO:0007669"/>
    <property type="project" value="UniProtKB-SubCell"/>
</dbReference>
<evidence type="ECO:0000256" key="1">
    <source>
        <dbReference type="ARBA" id="ARBA00004651"/>
    </source>
</evidence>
<dbReference type="Pfam" id="PF07681">
    <property type="entry name" value="DoxX"/>
    <property type="match status" value="1"/>
</dbReference>
<keyword evidence="2" id="KW-1003">Cell membrane</keyword>
<dbReference type="PANTHER" id="PTHR33452:SF1">
    <property type="entry name" value="INNER MEMBRANE PROTEIN YPHA-RELATED"/>
    <property type="match status" value="1"/>
</dbReference>
<gene>
    <name evidence="7" type="primary">yqjF_2</name>
    <name evidence="7" type="ORF">GALL_352770</name>
</gene>
<sequence>MQKYIPVIARLLLAQIFLIAIVIQLTIIMNNPTGYEDFRIYLGQHGLPGIFAPLMIAVQLLGGLALLLGYKTRTAAFVMAAYAVFIAVALHLGEPIIFMQYLAITGGLLALGAIGPMACSLDNLKKK</sequence>
<organism evidence="7">
    <name type="scientific">mine drainage metagenome</name>
    <dbReference type="NCBI Taxonomy" id="410659"/>
    <lineage>
        <taxon>unclassified sequences</taxon>
        <taxon>metagenomes</taxon>
        <taxon>ecological metagenomes</taxon>
    </lineage>
</organism>
<dbReference type="AlphaFoldDB" id="A0A1J5QZQ4"/>
<evidence type="ECO:0000256" key="4">
    <source>
        <dbReference type="ARBA" id="ARBA00022989"/>
    </source>
</evidence>
<keyword evidence="4 6" id="KW-1133">Transmembrane helix</keyword>
<comment type="caution">
    <text evidence="7">The sequence shown here is derived from an EMBL/GenBank/DDBJ whole genome shotgun (WGS) entry which is preliminary data.</text>
</comment>
<proteinExistence type="predicted"/>
<feature type="transmembrane region" description="Helical" evidence="6">
    <location>
        <begin position="7"/>
        <end position="29"/>
    </location>
</feature>
<name>A0A1J5QZQ4_9ZZZZ</name>
<accession>A0A1J5QZQ4</accession>
<keyword evidence="5 6" id="KW-0472">Membrane</keyword>
<comment type="subcellular location">
    <subcellularLocation>
        <location evidence="1">Cell membrane</location>
        <topology evidence="1">Multi-pass membrane protein</topology>
    </subcellularLocation>
</comment>
<evidence type="ECO:0000256" key="2">
    <source>
        <dbReference type="ARBA" id="ARBA00022475"/>
    </source>
</evidence>
<evidence type="ECO:0000313" key="7">
    <source>
        <dbReference type="EMBL" id="OIQ82923.1"/>
    </source>
</evidence>
<feature type="transmembrane region" description="Helical" evidence="6">
    <location>
        <begin position="49"/>
        <end position="68"/>
    </location>
</feature>
<dbReference type="InterPro" id="IPR032808">
    <property type="entry name" value="DoxX"/>
</dbReference>
<feature type="transmembrane region" description="Helical" evidence="6">
    <location>
        <begin position="75"/>
        <end position="92"/>
    </location>
</feature>
<evidence type="ECO:0000256" key="3">
    <source>
        <dbReference type="ARBA" id="ARBA00022692"/>
    </source>
</evidence>
<protein>
    <submittedName>
        <fullName evidence="7">Inner membrane protein YqjF</fullName>
    </submittedName>
</protein>
<evidence type="ECO:0000256" key="5">
    <source>
        <dbReference type="ARBA" id="ARBA00023136"/>
    </source>
</evidence>